<evidence type="ECO:0000313" key="3">
    <source>
        <dbReference type="Proteomes" id="UP000078560"/>
    </source>
</evidence>
<protein>
    <recommendedName>
        <fullName evidence="4">Protein AMR3</fullName>
    </recommendedName>
</protein>
<evidence type="ECO:0000256" key="1">
    <source>
        <dbReference type="SAM" id="MobiDB-lite"/>
    </source>
</evidence>
<evidence type="ECO:0008006" key="4">
    <source>
        <dbReference type="Google" id="ProtNLM"/>
    </source>
</evidence>
<gene>
    <name evidence="2" type="ORF">POVCU2_0075810</name>
</gene>
<evidence type="ECO:0000313" key="2">
    <source>
        <dbReference type="EMBL" id="SBS92699.1"/>
    </source>
</evidence>
<sequence>MVITEKLSKLDPDQIYFKYDKNILKEYENIKDIYKNKKLGRKFNQFDYWYSSNKKEAKYNYSRHVNYTITENNFNFKNVFSYFHILEVVHERFKNNAFYINGLQSFINKYYDPVTGKRVKSYERFKEKLEMMKNNDKGNENDKKLEKKDMPMNTVKKDSKTNNEEKQRNDEIKSKKDIFEMIKENLNNFQYENTVNEDSSFKLFGSSTTCLLKKNGPIAYDIKNPFMKSKLSSKRRRFKERKLFDIINFKCKNRQERLMQTAVRKLAKRKLKNEKYILDGMTPA</sequence>
<dbReference type="AlphaFoldDB" id="A0A1A8WIC8"/>
<name>A0A1A8WIC8_PLAOA</name>
<dbReference type="Proteomes" id="UP000078560">
    <property type="component" value="Unassembled WGS sequence"/>
</dbReference>
<organism evidence="2 3">
    <name type="scientific">Plasmodium ovale curtisi</name>
    <dbReference type="NCBI Taxonomy" id="864141"/>
    <lineage>
        <taxon>Eukaryota</taxon>
        <taxon>Sar</taxon>
        <taxon>Alveolata</taxon>
        <taxon>Apicomplexa</taxon>
        <taxon>Aconoidasida</taxon>
        <taxon>Haemosporida</taxon>
        <taxon>Plasmodiidae</taxon>
        <taxon>Plasmodium</taxon>
        <taxon>Plasmodium (Plasmodium)</taxon>
    </lineage>
</organism>
<feature type="region of interest" description="Disordered" evidence="1">
    <location>
        <begin position="130"/>
        <end position="172"/>
    </location>
</feature>
<reference evidence="3" key="1">
    <citation type="submission" date="2016-05" db="EMBL/GenBank/DDBJ databases">
        <authorList>
            <person name="Naeem Raeece"/>
        </authorList>
    </citation>
    <scope>NUCLEOTIDE SEQUENCE [LARGE SCALE GENOMIC DNA]</scope>
</reference>
<accession>A0A1A8WIC8</accession>
<proteinExistence type="predicted"/>
<dbReference type="EMBL" id="FLQU01001359">
    <property type="protein sequence ID" value="SBS92699.1"/>
    <property type="molecule type" value="Genomic_DNA"/>
</dbReference>